<dbReference type="OrthoDB" id="27136at2759"/>
<evidence type="ECO:0000256" key="2">
    <source>
        <dbReference type="PROSITE-ProRule" id="PRU00504"/>
    </source>
</evidence>
<protein>
    <recommendedName>
        <fullName evidence="5">SMP-30/Gluconolactonase/LRE-like region domain-containing protein</fullName>
    </recommendedName>
</protein>
<dbReference type="VEuPathDB" id="AmoebaDB:NfTy_079790"/>
<dbReference type="GO" id="GO:0000209">
    <property type="term" value="P:protein polyubiquitination"/>
    <property type="evidence" value="ECO:0007669"/>
    <property type="project" value="TreeGrafter"/>
</dbReference>
<dbReference type="VEuPathDB" id="AmoebaDB:FDP41_012863"/>
<sequence length="275" mass="30451">MINSFNQQQQQQQPLTQLKGETITKSNSPICVRAMKYSPTLIVADSSTSNITLYDTMNRCVRETFTVTTGCVKGVGVDPSNDSFYITTGKLLVKYDSEGVYLGKYGKNLDLKNPYGVAVDDAGNCYIADLDGKIVVMSNEGLLVRTIEMEKPYDICFEPEFKYMVVSDQKKDVIRLITKNGEKVKKIGCKGNAKGQFNSPSGVFVDGFGQIFVVDSSNHRIQMFDKTGKFLAAIGTRGKNDDELEFPRSVCVDYLGVMYAADTSNNRVQSFKSSV</sequence>
<feature type="repeat" description="NHL" evidence="2">
    <location>
        <begin position="184"/>
        <end position="227"/>
    </location>
</feature>
<reference evidence="3 4" key="1">
    <citation type="journal article" date="2019" name="Sci. Rep.">
        <title>Nanopore sequencing improves the draft genome of the human pathogenic amoeba Naegleria fowleri.</title>
        <authorList>
            <person name="Liechti N."/>
            <person name="Schurch N."/>
            <person name="Bruggmann R."/>
            <person name="Wittwer M."/>
        </authorList>
    </citation>
    <scope>NUCLEOTIDE SEQUENCE [LARGE SCALE GENOMIC DNA]</scope>
    <source>
        <strain evidence="3 4">ATCC 30894</strain>
    </source>
</reference>
<name>A0A6A5C6G3_NAEFO</name>
<dbReference type="InterPro" id="IPR050952">
    <property type="entry name" value="TRIM-NHL_E3_ligases"/>
</dbReference>
<dbReference type="EMBL" id="VFQX01000016">
    <property type="protein sequence ID" value="KAF0981075.1"/>
    <property type="molecule type" value="Genomic_DNA"/>
</dbReference>
<dbReference type="Gene3D" id="2.120.10.30">
    <property type="entry name" value="TolB, C-terminal domain"/>
    <property type="match status" value="2"/>
</dbReference>
<dbReference type="InterPro" id="IPR011042">
    <property type="entry name" value="6-blade_b-propeller_TolB-like"/>
</dbReference>
<comment type="caution">
    <text evidence="3">The sequence shown here is derived from an EMBL/GenBank/DDBJ whole genome shotgun (WGS) entry which is preliminary data.</text>
</comment>
<dbReference type="VEuPathDB" id="AmoebaDB:NF0098600"/>
<dbReference type="PROSITE" id="PS51125">
    <property type="entry name" value="NHL"/>
    <property type="match status" value="2"/>
</dbReference>
<dbReference type="GeneID" id="68120078"/>
<dbReference type="Proteomes" id="UP000444721">
    <property type="component" value="Unassembled WGS sequence"/>
</dbReference>
<dbReference type="SUPFAM" id="SSF63829">
    <property type="entry name" value="Calcium-dependent phosphotriesterase"/>
    <property type="match status" value="1"/>
</dbReference>
<dbReference type="RefSeq" id="XP_044565788.1">
    <property type="nucleotide sequence ID" value="XM_044703429.1"/>
</dbReference>
<dbReference type="Pfam" id="PF01436">
    <property type="entry name" value="NHL"/>
    <property type="match status" value="1"/>
</dbReference>
<proteinExistence type="predicted"/>
<feature type="repeat" description="NHL" evidence="2">
    <location>
        <begin position="234"/>
        <end position="274"/>
    </location>
</feature>
<dbReference type="GO" id="GO:0061630">
    <property type="term" value="F:ubiquitin protein ligase activity"/>
    <property type="evidence" value="ECO:0007669"/>
    <property type="project" value="TreeGrafter"/>
</dbReference>
<dbReference type="GO" id="GO:0008270">
    <property type="term" value="F:zinc ion binding"/>
    <property type="evidence" value="ECO:0007669"/>
    <property type="project" value="UniProtKB-KW"/>
</dbReference>
<organism evidence="3 4">
    <name type="scientific">Naegleria fowleri</name>
    <name type="common">Brain eating amoeba</name>
    <dbReference type="NCBI Taxonomy" id="5763"/>
    <lineage>
        <taxon>Eukaryota</taxon>
        <taxon>Discoba</taxon>
        <taxon>Heterolobosea</taxon>
        <taxon>Tetramitia</taxon>
        <taxon>Eutetramitia</taxon>
        <taxon>Vahlkampfiidae</taxon>
        <taxon>Naegleria</taxon>
    </lineage>
</organism>
<dbReference type="PANTHER" id="PTHR24104:SF25">
    <property type="entry name" value="PROTEIN LIN-41"/>
    <property type="match status" value="1"/>
</dbReference>
<dbReference type="OMA" id="ITDEHTH"/>
<evidence type="ECO:0000256" key="1">
    <source>
        <dbReference type="ARBA" id="ARBA00022737"/>
    </source>
</evidence>
<keyword evidence="1" id="KW-0677">Repeat</keyword>
<keyword evidence="4" id="KW-1185">Reference proteome</keyword>
<accession>A0A6A5C6G3</accession>
<evidence type="ECO:0008006" key="5">
    <source>
        <dbReference type="Google" id="ProtNLM"/>
    </source>
</evidence>
<dbReference type="CDD" id="cd05819">
    <property type="entry name" value="NHL"/>
    <property type="match status" value="1"/>
</dbReference>
<gene>
    <name evidence="3" type="ORF">FDP41_012863</name>
</gene>
<dbReference type="GO" id="GO:0043161">
    <property type="term" value="P:proteasome-mediated ubiquitin-dependent protein catabolic process"/>
    <property type="evidence" value="ECO:0007669"/>
    <property type="project" value="TreeGrafter"/>
</dbReference>
<dbReference type="AlphaFoldDB" id="A0A6A5C6G3"/>
<evidence type="ECO:0000313" key="4">
    <source>
        <dbReference type="Proteomes" id="UP000444721"/>
    </source>
</evidence>
<dbReference type="PANTHER" id="PTHR24104">
    <property type="entry name" value="E3 UBIQUITIN-PROTEIN LIGASE NHLRC1-RELATED"/>
    <property type="match status" value="1"/>
</dbReference>
<evidence type="ECO:0000313" key="3">
    <source>
        <dbReference type="EMBL" id="KAF0981075.1"/>
    </source>
</evidence>
<dbReference type="InterPro" id="IPR001258">
    <property type="entry name" value="NHL_repeat"/>
</dbReference>